<keyword evidence="2" id="KW-1185">Reference proteome</keyword>
<proteinExistence type="predicted"/>
<evidence type="ECO:0000313" key="2">
    <source>
        <dbReference type="Proteomes" id="UP000308600"/>
    </source>
</evidence>
<reference evidence="1 2" key="1">
    <citation type="journal article" date="2019" name="Nat. Ecol. Evol.">
        <title>Megaphylogeny resolves global patterns of mushroom evolution.</title>
        <authorList>
            <person name="Varga T."/>
            <person name="Krizsan K."/>
            <person name="Foldi C."/>
            <person name="Dima B."/>
            <person name="Sanchez-Garcia M."/>
            <person name="Sanchez-Ramirez S."/>
            <person name="Szollosi G.J."/>
            <person name="Szarkandi J.G."/>
            <person name="Papp V."/>
            <person name="Albert L."/>
            <person name="Andreopoulos W."/>
            <person name="Angelini C."/>
            <person name="Antonin V."/>
            <person name="Barry K.W."/>
            <person name="Bougher N.L."/>
            <person name="Buchanan P."/>
            <person name="Buyck B."/>
            <person name="Bense V."/>
            <person name="Catcheside P."/>
            <person name="Chovatia M."/>
            <person name="Cooper J."/>
            <person name="Damon W."/>
            <person name="Desjardin D."/>
            <person name="Finy P."/>
            <person name="Geml J."/>
            <person name="Haridas S."/>
            <person name="Hughes K."/>
            <person name="Justo A."/>
            <person name="Karasinski D."/>
            <person name="Kautmanova I."/>
            <person name="Kiss B."/>
            <person name="Kocsube S."/>
            <person name="Kotiranta H."/>
            <person name="LaButti K.M."/>
            <person name="Lechner B.E."/>
            <person name="Liimatainen K."/>
            <person name="Lipzen A."/>
            <person name="Lukacs Z."/>
            <person name="Mihaltcheva S."/>
            <person name="Morgado L.N."/>
            <person name="Niskanen T."/>
            <person name="Noordeloos M.E."/>
            <person name="Ohm R.A."/>
            <person name="Ortiz-Santana B."/>
            <person name="Ovrebo C."/>
            <person name="Racz N."/>
            <person name="Riley R."/>
            <person name="Savchenko A."/>
            <person name="Shiryaev A."/>
            <person name="Soop K."/>
            <person name="Spirin V."/>
            <person name="Szebenyi C."/>
            <person name="Tomsovsky M."/>
            <person name="Tulloss R.E."/>
            <person name="Uehling J."/>
            <person name="Grigoriev I.V."/>
            <person name="Vagvolgyi C."/>
            <person name="Papp T."/>
            <person name="Martin F.M."/>
            <person name="Miettinen O."/>
            <person name="Hibbett D.S."/>
            <person name="Nagy L.G."/>
        </authorList>
    </citation>
    <scope>NUCLEOTIDE SEQUENCE [LARGE SCALE GENOMIC DNA]</scope>
    <source>
        <strain evidence="1 2">NL-1719</strain>
    </source>
</reference>
<sequence>MGAVRPERFSARALPPSILLSKRLHIDHGQWTDLVNMVLNTEDSNWEQGPLVVVCWIFHSLWLMTSLISHIIVTNKAPSHLTDTITMNQTPSHTHLEWEIIDLPDELWFDIMSYLHPPDLYSLGCTSHRFVPLLSHLFWHSRNLSTQLFNMCMVKKWMKFRSDTLKFSWGALTVDDFRSARLAGSMGFVNRGLVFSRPDSGWCIGEAFEEDGSWLGPSVVLVDHVVGERNKIEERNHPEGKTRSISTETLSSFQIEPILLGPPFFHWTYQLIATSPSLTRITLRHIKQRDSNQWRIIFRWLLEALRFHNVLETLTIDWCSGLDLETLLDFVSQLQSTLERLELMGPYSYSKSSSRHRHGGITLPRVKFIQARWKVWLGLVGEPMVQELGKRESRISVMQRRFPLLKYATIETRGGLNYIETWYVPIQSSYFNQ</sequence>
<organism evidence="1 2">
    <name type="scientific">Pluteus cervinus</name>
    <dbReference type="NCBI Taxonomy" id="181527"/>
    <lineage>
        <taxon>Eukaryota</taxon>
        <taxon>Fungi</taxon>
        <taxon>Dikarya</taxon>
        <taxon>Basidiomycota</taxon>
        <taxon>Agaricomycotina</taxon>
        <taxon>Agaricomycetes</taxon>
        <taxon>Agaricomycetidae</taxon>
        <taxon>Agaricales</taxon>
        <taxon>Pluteineae</taxon>
        <taxon>Pluteaceae</taxon>
        <taxon>Pluteus</taxon>
    </lineage>
</organism>
<protein>
    <submittedName>
        <fullName evidence="1">Uncharacterized protein</fullName>
    </submittedName>
</protein>
<dbReference type="Proteomes" id="UP000308600">
    <property type="component" value="Unassembled WGS sequence"/>
</dbReference>
<name>A0ACD3ANK9_9AGAR</name>
<dbReference type="EMBL" id="ML208386">
    <property type="protein sequence ID" value="TFK67070.1"/>
    <property type="molecule type" value="Genomic_DNA"/>
</dbReference>
<evidence type="ECO:0000313" key="1">
    <source>
        <dbReference type="EMBL" id="TFK67070.1"/>
    </source>
</evidence>
<accession>A0ACD3ANK9</accession>
<gene>
    <name evidence="1" type="ORF">BDN72DRAFT_843502</name>
</gene>